<organism evidence="5">
    <name type="scientific">Jonesiaceae bacterium BS-20</name>
    <dbReference type="NCBI Taxonomy" id="3120821"/>
    <lineage>
        <taxon>Bacteria</taxon>
        <taxon>Bacillati</taxon>
        <taxon>Actinomycetota</taxon>
        <taxon>Actinomycetes</taxon>
        <taxon>Micrococcales</taxon>
        <taxon>Jonesiaceae</taxon>
    </lineage>
</organism>
<dbReference type="AlphaFoldDB" id="A0AAU7DRG1"/>
<evidence type="ECO:0000256" key="1">
    <source>
        <dbReference type="ARBA" id="ARBA00023015"/>
    </source>
</evidence>
<keyword evidence="3" id="KW-0804">Transcription</keyword>
<name>A0AAU7DRG1_9MICO</name>
<evidence type="ECO:0000256" key="2">
    <source>
        <dbReference type="ARBA" id="ARBA00023125"/>
    </source>
</evidence>
<feature type="domain" description="HTH gntR-type" evidence="4">
    <location>
        <begin position="9"/>
        <end position="76"/>
    </location>
</feature>
<evidence type="ECO:0000256" key="3">
    <source>
        <dbReference type="ARBA" id="ARBA00023163"/>
    </source>
</evidence>
<accession>A0AAU7DRG1</accession>
<sequence>MTGNRLERKILRDDVHDVILAMLLEGQFQPGAALGIDALARELGVSPTPVREALVQLEHTGLVSRAALRGYRVAPPISEAQMRELIDARAVVEVAAVRMAYENRQELLPELRKQHQRHEDAVAALAEQSGESISQAILKEYFDADWQFHVRIMEASGNRYLGRMLEPLGGHVHRMRQTMGQGEVDSAQAVHEHALILEAFESGSVQEAAKAMESHLRGVRDRSGQVG</sequence>
<dbReference type="InterPro" id="IPR011711">
    <property type="entry name" value="GntR_C"/>
</dbReference>
<dbReference type="PANTHER" id="PTHR43537:SF51">
    <property type="entry name" value="HTH-TYPE TRANSCRIPTIONAL REGULATOR LGOR-RELATED"/>
    <property type="match status" value="1"/>
</dbReference>
<dbReference type="SUPFAM" id="SSF46785">
    <property type="entry name" value="Winged helix' DNA-binding domain"/>
    <property type="match status" value="1"/>
</dbReference>
<dbReference type="PANTHER" id="PTHR43537">
    <property type="entry name" value="TRANSCRIPTIONAL REGULATOR, GNTR FAMILY"/>
    <property type="match status" value="1"/>
</dbReference>
<dbReference type="SMART" id="SM00345">
    <property type="entry name" value="HTH_GNTR"/>
    <property type="match status" value="1"/>
</dbReference>
<dbReference type="InterPro" id="IPR000524">
    <property type="entry name" value="Tscrpt_reg_HTH_GntR"/>
</dbReference>
<dbReference type="InterPro" id="IPR036390">
    <property type="entry name" value="WH_DNA-bd_sf"/>
</dbReference>
<evidence type="ECO:0000313" key="5">
    <source>
        <dbReference type="EMBL" id="XBH20797.1"/>
    </source>
</evidence>
<gene>
    <name evidence="5" type="ORF">V5R04_11235</name>
</gene>
<protein>
    <submittedName>
        <fullName evidence="5">GntR family transcriptional regulator</fullName>
    </submittedName>
</protein>
<dbReference type="CDD" id="cd07377">
    <property type="entry name" value="WHTH_GntR"/>
    <property type="match status" value="1"/>
</dbReference>
<dbReference type="GO" id="GO:0003700">
    <property type="term" value="F:DNA-binding transcription factor activity"/>
    <property type="evidence" value="ECO:0007669"/>
    <property type="project" value="InterPro"/>
</dbReference>
<dbReference type="InterPro" id="IPR008920">
    <property type="entry name" value="TF_FadR/GntR_C"/>
</dbReference>
<evidence type="ECO:0000259" key="4">
    <source>
        <dbReference type="PROSITE" id="PS50949"/>
    </source>
</evidence>
<dbReference type="Gene3D" id="1.10.10.10">
    <property type="entry name" value="Winged helix-like DNA-binding domain superfamily/Winged helix DNA-binding domain"/>
    <property type="match status" value="1"/>
</dbReference>
<reference evidence="5" key="1">
    <citation type="submission" date="2024-02" db="EMBL/GenBank/DDBJ databases">
        <title>Tomenella chthoni gen. nov. sp. nov., a member of the family Jonesiaceae isolated from bat guano.</title>
        <authorList>
            <person name="Miller S.L."/>
            <person name="King J."/>
            <person name="Sankaranarayanan K."/>
            <person name="Lawson P.A."/>
        </authorList>
    </citation>
    <scope>NUCLEOTIDE SEQUENCE</scope>
    <source>
        <strain evidence="5">BS-20</strain>
    </source>
</reference>
<dbReference type="PROSITE" id="PS50949">
    <property type="entry name" value="HTH_GNTR"/>
    <property type="match status" value="1"/>
</dbReference>
<proteinExistence type="predicted"/>
<dbReference type="SMART" id="SM00895">
    <property type="entry name" value="FCD"/>
    <property type="match status" value="1"/>
</dbReference>
<dbReference type="Pfam" id="PF07729">
    <property type="entry name" value="FCD"/>
    <property type="match status" value="1"/>
</dbReference>
<dbReference type="SUPFAM" id="SSF48008">
    <property type="entry name" value="GntR ligand-binding domain-like"/>
    <property type="match status" value="1"/>
</dbReference>
<dbReference type="Gene3D" id="1.20.120.530">
    <property type="entry name" value="GntR ligand-binding domain-like"/>
    <property type="match status" value="1"/>
</dbReference>
<dbReference type="Pfam" id="PF00392">
    <property type="entry name" value="GntR"/>
    <property type="match status" value="1"/>
</dbReference>
<dbReference type="EMBL" id="CP146203">
    <property type="protein sequence ID" value="XBH20797.1"/>
    <property type="molecule type" value="Genomic_DNA"/>
</dbReference>
<dbReference type="GO" id="GO:0003677">
    <property type="term" value="F:DNA binding"/>
    <property type="evidence" value="ECO:0007669"/>
    <property type="project" value="UniProtKB-KW"/>
</dbReference>
<keyword evidence="1" id="KW-0805">Transcription regulation</keyword>
<dbReference type="InterPro" id="IPR036388">
    <property type="entry name" value="WH-like_DNA-bd_sf"/>
</dbReference>
<keyword evidence="2" id="KW-0238">DNA-binding</keyword>